<dbReference type="GO" id="GO:0009380">
    <property type="term" value="C:excinuclease repair complex"/>
    <property type="evidence" value="ECO:0007669"/>
    <property type="project" value="InterPro"/>
</dbReference>
<evidence type="ECO:0000256" key="1">
    <source>
        <dbReference type="ARBA" id="ARBA00022741"/>
    </source>
</evidence>
<evidence type="ECO:0000259" key="3">
    <source>
        <dbReference type="Pfam" id="PF17757"/>
    </source>
</evidence>
<dbReference type="SUPFAM" id="SSF52540">
    <property type="entry name" value="P-loop containing nucleoside triphosphate hydrolases"/>
    <property type="match status" value="1"/>
</dbReference>
<dbReference type="PANTHER" id="PTHR24029">
    <property type="entry name" value="UVRABC SYSTEM PROTEIN B"/>
    <property type="match status" value="1"/>
</dbReference>
<dbReference type="GO" id="GO:0003677">
    <property type="term" value="F:DNA binding"/>
    <property type="evidence" value="ECO:0007669"/>
    <property type="project" value="InterPro"/>
</dbReference>
<dbReference type="AlphaFoldDB" id="X1LPF0"/>
<accession>X1LPF0</accession>
<name>X1LPF0_9ZZZZ</name>
<dbReference type="InterPro" id="IPR004807">
    <property type="entry name" value="UvrB"/>
</dbReference>
<dbReference type="Gene3D" id="6.10.140.240">
    <property type="match status" value="1"/>
</dbReference>
<dbReference type="EMBL" id="BARV01022545">
    <property type="protein sequence ID" value="GAI21242.1"/>
    <property type="molecule type" value="Genomic_DNA"/>
</dbReference>
<dbReference type="Gene3D" id="3.40.50.300">
    <property type="entry name" value="P-loop containing nucleotide triphosphate hydrolases"/>
    <property type="match status" value="1"/>
</dbReference>
<feature type="non-terminal residue" evidence="4">
    <location>
        <position position="270"/>
    </location>
</feature>
<evidence type="ECO:0000313" key="4">
    <source>
        <dbReference type="EMBL" id="GAI21242.1"/>
    </source>
</evidence>
<reference evidence="4" key="1">
    <citation type="journal article" date="2014" name="Front. Microbiol.">
        <title>High frequency of phylogenetically diverse reductive dehalogenase-homologous genes in deep subseafloor sedimentary metagenomes.</title>
        <authorList>
            <person name="Kawai M."/>
            <person name="Futagami T."/>
            <person name="Toyoda A."/>
            <person name="Takaki Y."/>
            <person name="Nishi S."/>
            <person name="Hori S."/>
            <person name="Arai W."/>
            <person name="Tsubouchi T."/>
            <person name="Morono Y."/>
            <person name="Uchiyama I."/>
            <person name="Ito T."/>
            <person name="Fujiyama A."/>
            <person name="Inagaki F."/>
            <person name="Takami H."/>
        </authorList>
    </citation>
    <scope>NUCLEOTIDE SEQUENCE</scope>
    <source>
        <strain evidence="4">Expedition CK06-06</strain>
    </source>
</reference>
<dbReference type="GO" id="GO:0005524">
    <property type="term" value="F:ATP binding"/>
    <property type="evidence" value="ECO:0007669"/>
    <property type="project" value="UniProtKB-KW"/>
</dbReference>
<dbReference type="GO" id="GO:0006289">
    <property type="term" value="P:nucleotide-excision repair"/>
    <property type="evidence" value="ECO:0007669"/>
    <property type="project" value="InterPro"/>
</dbReference>
<gene>
    <name evidence="4" type="ORF">S06H3_37149</name>
</gene>
<feature type="non-terminal residue" evidence="4">
    <location>
        <position position="1"/>
    </location>
</feature>
<dbReference type="InterPro" id="IPR041471">
    <property type="entry name" value="UvrB_inter"/>
</dbReference>
<evidence type="ECO:0000256" key="2">
    <source>
        <dbReference type="ARBA" id="ARBA00022840"/>
    </source>
</evidence>
<feature type="domain" description="UvrB interaction" evidence="3">
    <location>
        <begin position="76"/>
        <end position="165"/>
    </location>
</feature>
<organism evidence="4">
    <name type="scientific">marine sediment metagenome</name>
    <dbReference type="NCBI Taxonomy" id="412755"/>
    <lineage>
        <taxon>unclassified sequences</taxon>
        <taxon>metagenomes</taxon>
        <taxon>ecological metagenomes</taxon>
    </lineage>
</organism>
<dbReference type="Pfam" id="PF17757">
    <property type="entry name" value="UvrB_inter"/>
    <property type="match status" value="1"/>
</dbReference>
<dbReference type="GO" id="GO:0016887">
    <property type="term" value="F:ATP hydrolysis activity"/>
    <property type="evidence" value="ECO:0007669"/>
    <property type="project" value="InterPro"/>
</dbReference>
<sequence length="270" mass="31666">NAVEYFVSYYDYYQPEAYIPRTDTYIEKDSSINDEIDRLRLSATSSLLERRDVIIVASVSCIYGLGSPKDYQELVLKISKNEIFKRDNILERLINIHYERDDIDFHRGCFRVRGDVIEIFPSYLEYAFRIELWGDEIEAISEIDPLTGKVIKRRAKLIVYPAKHFVTTKDKLERAILYIEEELRQRLKYFKKEGKLLEAQRLEQRTKYDLEMLKEVGYCSGIENYSRHISGRESGEPPATLLDYFPSDFISKVSRLNLLPLQTSQGINTS</sequence>
<keyword evidence="1" id="KW-0547">Nucleotide-binding</keyword>
<dbReference type="PANTHER" id="PTHR24029:SF0">
    <property type="entry name" value="UVRABC SYSTEM PROTEIN B"/>
    <property type="match status" value="1"/>
</dbReference>
<keyword evidence="2" id="KW-0067">ATP-binding</keyword>
<dbReference type="InterPro" id="IPR027417">
    <property type="entry name" value="P-loop_NTPase"/>
</dbReference>
<protein>
    <recommendedName>
        <fullName evidence="3">UvrB interaction domain-containing protein</fullName>
    </recommendedName>
</protein>
<proteinExistence type="predicted"/>
<comment type="caution">
    <text evidence="4">The sequence shown here is derived from an EMBL/GenBank/DDBJ whole genome shotgun (WGS) entry which is preliminary data.</text>
</comment>